<reference evidence="1 2" key="1">
    <citation type="submission" date="2019-05" db="EMBL/GenBank/DDBJ databases">
        <title>Another draft genome of Portunus trituberculatus and its Hox gene families provides insights of decapod evolution.</title>
        <authorList>
            <person name="Jeong J.-H."/>
            <person name="Song I."/>
            <person name="Kim S."/>
            <person name="Choi T."/>
            <person name="Kim D."/>
            <person name="Ryu S."/>
            <person name="Kim W."/>
        </authorList>
    </citation>
    <scope>NUCLEOTIDE SEQUENCE [LARGE SCALE GENOMIC DNA]</scope>
    <source>
        <tissue evidence="1">Muscle</tissue>
    </source>
</reference>
<evidence type="ECO:0000313" key="2">
    <source>
        <dbReference type="Proteomes" id="UP000324222"/>
    </source>
</evidence>
<dbReference type="Proteomes" id="UP000324222">
    <property type="component" value="Unassembled WGS sequence"/>
</dbReference>
<sequence>MGVGRVTLRTRCATSPPSRTSIRQVLTYFFSIFLSVPTLRRHVRSEFMWRMCE</sequence>
<comment type="caution">
    <text evidence="1">The sequence shown here is derived from an EMBL/GenBank/DDBJ whole genome shotgun (WGS) entry which is preliminary data.</text>
</comment>
<dbReference type="AlphaFoldDB" id="A0A5B7KPS2"/>
<protein>
    <submittedName>
        <fullName evidence="1">Uncharacterized protein</fullName>
    </submittedName>
</protein>
<proteinExistence type="predicted"/>
<gene>
    <name evidence="1" type="ORF">E2C01_102716</name>
</gene>
<name>A0A5B7KPS2_PORTR</name>
<accession>A0A5B7KPS2</accession>
<evidence type="ECO:0000313" key="1">
    <source>
        <dbReference type="EMBL" id="MPD06885.1"/>
    </source>
</evidence>
<keyword evidence="2" id="KW-1185">Reference proteome</keyword>
<dbReference type="EMBL" id="VSRR010153515">
    <property type="protein sequence ID" value="MPD06885.1"/>
    <property type="molecule type" value="Genomic_DNA"/>
</dbReference>
<organism evidence="1 2">
    <name type="scientific">Portunus trituberculatus</name>
    <name type="common">Swimming crab</name>
    <name type="synonym">Neptunus trituberculatus</name>
    <dbReference type="NCBI Taxonomy" id="210409"/>
    <lineage>
        <taxon>Eukaryota</taxon>
        <taxon>Metazoa</taxon>
        <taxon>Ecdysozoa</taxon>
        <taxon>Arthropoda</taxon>
        <taxon>Crustacea</taxon>
        <taxon>Multicrustacea</taxon>
        <taxon>Malacostraca</taxon>
        <taxon>Eumalacostraca</taxon>
        <taxon>Eucarida</taxon>
        <taxon>Decapoda</taxon>
        <taxon>Pleocyemata</taxon>
        <taxon>Brachyura</taxon>
        <taxon>Eubrachyura</taxon>
        <taxon>Portunoidea</taxon>
        <taxon>Portunidae</taxon>
        <taxon>Portuninae</taxon>
        <taxon>Portunus</taxon>
    </lineage>
</organism>